<organism evidence="2 3">
    <name type="scientific">Amborella trichopoda</name>
    <dbReference type="NCBI Taxonomy" id="13333"/>
    <lineage>
        <taxon>Eukaryota</taxon>
        <taxon>Viridiplantae</taxon>
        <taxon>Streptophyta</taxon>
        <taxon>Embryophyta</taxon>
        <taxon>Tracheophyta</taxon>
        <taxon>Spermatophyta</taxon>
        <taxon>Magnoliopsida</taxon>
        <taxon>Amborellales</taxon>
        <taxon>Amborellaceae</taxon>
        <taxon>Amborella</taxon>
    </lineage>
</organism>
<dbReference type="AlphaFoldDB" id="W1PBB7"/>
<evidence type="ECO:0000256" key="1">
    <source>
        <dbReference type="SAM" id="MobiDB-lite"/>
    </source>
</evidence>
<keyword evidence="3" id="KW-1185">Reference proteome</keyword>
<feature type="compositionally biased region" description="Polar residues" evidence="1">
    <location>
        <begin position="114"/>
        <end position="127"/>
    </location>
</feature>
<dbReference type="EMBL" id="KI394011">
    <property type="protein sequence ID" value="ERN05228.1"/>
    <property type="molecule type" value="Genomic_DNA"/>
</dbReference>
<evidence type="ECO:0000313" key="3">
    <source>
        <dbReference type="Proteomes" id="UP000017836"/>
    </source>
</evidence>
<protein>
    <submittedName>
        <fullName evidence="2">Uncharacterized protein</fullName>
    </submittedName>
</protein>
<gene>
    <name evidence="2" type="ORF">AMTR_s00007p00073270</name>
</gene>
<name>W1PBB7_AMBTC</name>
<sequence length="151" mass="16499">MVVIEVTPPLKVIPVYAPLLLQFTSTPVVAEMRVEGVKLAHNAHVDDAANNGINMEDFCEEAKVRAMVTDSGMDFNIPISVVFKEIIEKKMLEKKKAAEKENARMDDSMVLDQVSLSLEASPTTPRSTGGKSKGKGKAKANPTRFSIRLQA</sequence>
<accession>W1PBB7</accession>
<dbReference type="HOGENOM" id="CLU_1733934_0_0_1"/>
<feature type="region of interest" description="Disordered" evidence="1">
    <location>
        <begin position="114"/>
        <end position="151"/>
    </location>
</feature>
<dbReference type="Gramene" id="ERN05228">
    <property type="protein sequence ID" value="ERN05228"/>
    <property type="gene ID" value="AMTR_s00007p00073270"/>
</dbReference>
<reference evidence="3" key="1">
    <citation type="journal article" date="2013" name="Science">
        <title>The Amborella genome and the evolution of flowering plants.</title>
        <authorList>
            <consortium name="Amborella Genome Project"/>
        </authorList>
    </citation>
    <scope>NUCLEOTIDE SEQUENCE [LARGE SCALE GENOMIC DNA]</scope>
</reference>
<evidence type="ECO:0000313" key="2">
    <source>
        <dbReference type="EMBL" id="ERN05228.1"/>
    </source>
</evidence>
<dbReference type="Proteomes" id="UP000017836">
    <property type="component" value="Unassembled WGS sequence"/>
</dbReference>
<proteinExistence type="predicted"/>